<proteinExistence type="inferred from homology"/>
<evidence type="ECO:0000259" key="12">
    <source>
        <dbReference type="Pfam" id="PF01529"/>
    </source>
</evidence>
<keyword evidence="8 10" id="KW-0012">Acyltransferase</keyword>
<dbReference type="EMBL" id="CP051139">
    <property type="protein sequence ID" value="QIW95305.1"/>
    <property type="molecule type" value="Genomic_DNA"/>
</dbReference>
<evidence type="ECO:0000256" key="2">
    <source>
        <dbReference type="ARBA" id="ARBA00022679"/>
    </source>
</evidence>
<evidence type="ECO:0000256" key="3">
    <source>
        <dbReference type="ARBA" id="ARBA00022692"/>
    </source>
</evidence>
<comment type="catalytic activity">
    <reaction evidence="9 10">
        <text>L-cysteinyl-[protein] + hexadecanoyl-CoA = S-hexadecanoyl-L-cysteinyl-[protein] + CoA</text>
        <dbReference type="Rhea" id="RHEA:36683"/>
        <dbReference type="Rhea" id="RHEA-COMP:10131"/>
        <dbReference type="Rhea" id="RHEA-COMP:11032"/>
        <dbReference type="ChEBI" id="CHEBI:29950"/>
        <dbReference type="ChEBI" id="CHEBI:57287"/>
        <dbReference type="ChEBI" id="CHEBI:57379"/>
        <dbReference type="ChEBI" id="CHEBI:74151"/>
        <dbReference type="EC" id="2.3.1.225"/>
    </reaction>
</comment>
<sequence length="528" mass="60446">MSAISEEDDMALLAAESNKNPPFHHRRRSWARRVERICYKTLSYFPLTFVYGLTTWAVWVQMRVCVSDVAAWLAYPMAALGLLLYILANVSYTIAVFTPPGSPLDLRGSSAQQKRGYEGLPTYEHEEESRVPETMSTVTAKSTGKQRYCKKCKTIKPDRTHHCSTCGQCVLKMDHHCPWLATCVGLHNYKAFLLFLIYTSLFCWVCFGVSIEWVWTHLMENVIVDDGWKLVNTIMLSVLGGIIGLVLSGFTGWHIWLALTGTTTIESLEKTRYLSPVRKSMQRRFEPGRNYIGQDRPEEQQTLTEHLREMHVNALPGVLRPEEGEVHTSALPQASARGSLQQSYASLESQREHDRYESYLDERDSEKLPNAFDLGWRRNLVHLFGDNALLWALPVCNTSGDGWHWEVSQKWQAAREDVSRERAQRQRENAQWDQHNPVTFDGGSKSDLHWVPGQGFVPSTRREHDTTMRMQSLDRRKPSDDMSHATNSDEGRGSRLRTDGTEDWNDIPDDLFGTEHARSRSSGRNKHD</sequence>
<keyword evidence="2 10" id="KW-0808">Transferase</keyword>
<evidence type="ECO:0000256" key="8">
    <source>
        <dbReference type="ARBA" id="ARBA00023315"/>
    </source>
</evidence>
<feature type="compositionally biased region" description="Basic and acidic residues" evidence="11">
    <location>
        <begin position="460"/>
        <end position="500"/>
    </location>
</feature>
<evidence type="ECO:0000313" key="14">
    <source>
        <dbReference type="Proteomes" id="UP000503462"/>
    </source>
</evidence>
<gene>
    <name evidence="13" type="ORF">AMS68_000823</name>
</gene>
<feature type="transmembrane region" description="Helical" evidence="10">
    <location>
        <begin position="72"/>
        <end position="97"/>
    </location>
</feature>
<evidence type="ECO:0000256" key="7">
    <source>
        <dbReference type="ARBA" id="ARBA00023288"/>
    </source>
</evidence>
<evidence type="ECO:0000256" key="1">
    <source>
        <dbReference type="ARBA" id="ARBA00004141"/>
    </source>
</evidence>
<comment type="similarity">
    <text evidence="10">Belongs to the DHHC palmitoyltransferase family.</text>
</comment>
<organism evidence="13 14">
    <name type="scientific">Peltaster fructicola</name>
    <dbReference type="NCBI Taxonomy" id="286661"/>
    <lineage>
        <taxon>Eukaryota</taxon>
        <taxon>Fungi</taxon>
        <taxon>Dikarya</taxon>
        <taxon>Ascomycota</taxon>
        <taxon>Pezizomycotina</taxon>
        <taxon>Dothideomycetes</taxon>
        <taxon>Dothideomycetes incertae sedis</taxon>
        <taxon>Peltaster</taxon>
    </lineage>
</organism>
<keyword evidence="7" id="KW-0449">Lipoprotein</keyword>
<dbReference type="OrthoDB" id="302728at2759"/>
<feature type="compositionally biased region" description="Basic residues" evidence="11">
    <location>
        <begin position="519"/>
        <end position="528"/>
    </location>
</feature>
<keyword evidence="3 10" id="KW-0812">Transmembrane</keyword>
<dbReference type="Proteomes" id="UP000503462">
    <property type="component" value="Chromosome 1"/>
</dbReference>
<evidence type="ECO:0000256" key="11">
    <source>
        <dbReference type="SAM" id="MobiDB-lite"/>
    </source>
</evidence>
<feature type="transmembrane region" description="Helical" evidence="10">
    <location>
        <begin position="234"/>
        <end position="259"/>
    </location>
</feature>
<keyword evidence="4 10" id="KW-1133">Transmembrane helix</keyword>
<dbReference type="Pfam" id="PF01529">
    <property type="entry name" value="DHHC"/>
    <property type="match status" value="1"/>
</dbReference>
<feature type="compositionally biased region" description="Basic and acidic residues" evidence="11">
    <location>
        <begin position="417"/>
        <end position="430"/>
    </location>
</feature>
<dbReference type="GO" id="GO:0016020">
    <property type="term" value="C:membrane"/>
    <property type="evidence" value="ECO:0007669"/>
    <property type="project" value="UniProtKB-SubCell"/>
</dbReference>
<evidence type="ECO:0000256" key="9">
    <source>
        <dbReference type="ARBA" id="ARBA00048048"/>
    </source>
</evidence>
<dbReference type="InterPro" id="IPR001594">
    <property type="entry name" value="Palmitoyltrfase_DHHC"/>
</dbReference>
<dbReference type="PROSITE" id="PS50216">
    <property type="entry name" value="DHHC"/>
    <property type="match status" value="1"/>
</dbReference>
<feature type="region of interest" description="Disordered" evidence="11">
    <location>
        <begin position="325"/>
        <end position="351"/>
    </location>
</feature>
<feature type="domain" description="Palmitoyltransferase DHHC" evidence="12">
    <location>
        <begin position="144"/>
        <end position="270"/>
    </location>
</feature>
<protein>
    <recommendedName>
        <fullName evidence="10">Palmitoyltransferase</fullName>
        <ecNumber evidence="10">2.3.1.225</ecNumber>
    </recommendedName>
</protein>
<keyword evidence="5 10" id="KW-0472">Membrane</keyword>
<evidence type="ECO:0000256" key="6">
    <source>
        <dbReference type="ARBA" id="ARBA00023139"/>
    </source>
</evidence>
<keyword evidence="6" id="KW-0564">Palmitate</keyword>
<feature type="region of interest" description="Disordered" evidence="11">
    <location>
        <begin position="417"/>
        <end position="528"/>
    </location>
</feature>
<accession>A0A6H0XKS0</accession>
<evidence type="ECO:0000313" key="13">
    <source>
        <dbReference type="EMBL" id="QIW95305.1"/>
    </source>
</evidence>
<evidence type="ECO:0000256" key="5">
    <source>
        <dbReference type="ARBA" id="ARBA00023136"/>
    </source>
</evidence>
<evidence type="ECO:0000256" key="10">
    <source>
        <dbReference type="RuleBase" id="RU079119"/>
    </source>
</evidence>
<comment type="domain">
    <text evidence="10">The DHHC domain is required for palmitoyltransferase activity.</text>
</comment>
<evidence type="ECO:0000256" key="4">
    <source>
        <dbReference type="ARBA" id="ARBA00022989"/>
    </source>
</evidence>
<comment type="subcellular location">
    <subcellularLocation>
        <location evidence="1">Membrane</location>
        <topology evidence="1">Multi-pass membrane protein</topology>
    </subcellularLocation>
</comment>
<name>A0A6H0XKS0_9PEZI</name>
<reference evidence="13 14" key="1">
    <citation type="journal article" date="2016" name="Sci. Rep.">
        <title>Peltaster fructicola genome reveals evolution from an invasive phytopathogen to an ectophytic parasite.</title>
        <authorList>
            <person name="Xu C."/>
            <person name="Chen H."/>
            <person name="Gleason M.L."/>
            <person name="Xu J.R."/>
            <person name="Liu H."/>
            <person name="Zhang R."/>
            <person name="Sun G."/>
        </authorList>
    </citation>
    <scope>NUCLEOTIDE SEQUENCE [LARGE SCALE GENOMIC DNA]</scope>
    <source>
        <strain evidence="13 14">LNHT1506</strain>
    </source>
</reference>
<feature type="compositionally biased region" description="Polar residues" evidence="11">
    <location>
        <begin position="330"/>
        <end position="348"/>
    </location>
</feature>
<dbReference type="PANTHER" id="PTHR12246">
    <property type="entry name" value="PALMITOYLTRANSFERASE ZDHHC16"/>
    <property type="match status" value="1"/>
</dbReference>
<dbReference type="AlphaFoldDB" id="A0A6H0XKS0"/>
<dbReference type="EC" id="2.3.1.225" evidence="10"/>
<keyword evidence="14" id="KW-1185">Reference proteome</keyword>
<dbReference type="GO" id="GO:0019706">
    <property type="term" value="F:protein-cysteine S-palmitoyltransferase activity"/>
    <property type="evidence" value="ECO:0007669"/>
    <property type="project" value="UniProtKB-EC"/>
</dbReference>
<dbReference type="InterPro" id="IPR039859">
    <property type="entry name" value="PFA4/ZDH16/20/ERF2-like"/>
</dbReference>
<feature type="transmembrane region" description="Helical" evidence="10">
    <location>
        <begin position="192"/>
        <end position="214"/>
    </location>
</feature>
<feature type="transmembrane region" description="Helical" evidence="10">
    <location>
        <begin position="37"/>
        <end position="60"/>
    </location>
</feature>